<evidence type="ECO:0000256" key="2">
    <source>
        <dbReference type="RuleBase" id="RU362080"/>
    </source>
</evidence>
<keyword evidence="5" id="KW-1185">Reference proteome</keyword>
<dbReference type="RefSeq" id="WP_378977240.1">
    <property type="nucleotide sequence ID" value="NZ_JBHTBJ010000057.1"/>
</dbReference>
<dbReference type="Gene3D" id="3.40.1620.10">
    <property type="entry name" value="YefM-like domain"/>
    <property type="match status" value="1"/>
</dbReference>
<dbReference type="Pfam" id="PF02604">
    <property type="entry name" value="PhdYeFM_antitox"/>
    <property type="match status" value="1"/>
</dbReference>
<evidence type="ECO:0000256" key="1">
    <source>
        <dbReference type="ARBA" id="ARBA00009981"/>
    </source>
</evidence>
<protein>
    <recommendedName>
        <fullName evidence="2">Antitoxin</fullName>
    </recommendedName>
</protein>
<dbReference type="Proteomes" id="UP001596548">
    <property type="component" value="Unassembled WGS sequence"/>
</dbReference>
<proteinExistence type="inferred from homology"/>
<reference evidence="5" key="1">
    <citation type="journal article" date="2019" name="Int. J. Syst. Evol. Microbiol.">
        <title>The Global Catalogue of Microorganisms (GCM) 10K type strain sequencing project: providing services to taxonomists for standard genome sequencing and annotation.</title>
        <authorList>
            <consortium name="The Broad Institute Genomics Platform"/>
            <consortium name="The Broad Institute Genome Sequencing Center for Infectious Disease"/>
            <person name="Wu L."/>
            <person name="Ma J."/>
        </authorList>
    </citation>
    <scope>NUCLEOTIDE SEQUENCE [LARGE SCALE GENOMIC DNA]</scope>
    <source>
        <strain evidence="5">XZYJT-10</strain>
    </source>
</reference>
<comment type="caution">
    <text evidence="4">The sequence shown here is derived from an EMBL/GenBank/DDBJ whole genome shotgun (WGS) entry which is preliminary data.</text>
</comment>
<feature type="region of interest" description="Disordered" evidence="3">
    <location>
        <begin position="1"/>
        <end position="24"/>
    </location>
</feature>
<organism evidence="4 5">
    <name type="scientific">Paractinoplanes rhizophilus</name>
    <dbReference type="NCBI Taxonomy" id="1416877"/>
    <lineage>
        <taxon>Bacteria</taxon>
        <taxon>Bacillati</taxon>
        <taxon>Actinomycetota</taxon>
        <taxon>Actinomycetes</taxon>
        <taxon>Micromonosporales</taxon>
        <taxon>Micromonosporaceae</taxon>
        <taxon>Paractinoplanes</taxon>
    </lineage>
</organism>
<evidence type="ECO:0000256" key="3">
    <source>
        <dbReference type="SAM" id="MobiDB-lite"/>
    </source>
</evidence>
<dbReference type="InterPro" id="IPR006442">
    <property type="entry name" value="Antitoxin_Phd/YefM"/>
</dbReference>
<dbReference type="NCBIfam" id="TIGR01552">
    <property type="entry name" value="phd_fam"/>
    <property type="match status" value="1"/>
</dbReference>
<comment type="function">
    <text evidence="2">Antitoxin component of a type II toxin-antitoxin (TA) system.</text>
</comment>
<evidence type="ECO:0000313" key="5">
    <source>
        <dbReference type="Proteomes" id="UP001596548"/>
    </source>
</evidence>
<gene>
    <name evidence="4" type="ORF">ACFQS1_37480</name>
</gene>
<sequence>MTVTRLSSREFNQDTGRAKNAARSGPVFITDRGRPAHVLLTFADYERLTGGQESIVDLLSLSPDEADVEFDIIASRDLARPADLT</sequence>
<comment type="similarity">
    <text evidence="1 2">Belongs to the phD/YefM antitoxin family.</text>
</comment>
<evidence type="ECO:0000313" key="4">
    <source>
        <dbReference type="EMBL" id="MFC7279683.1"/>
    </source>
</evidence>
<name>A0ABW2I4C7_9ACTN</name>
<dbReference type="EMBL" id="JBHTBJ010000057">
    <property type="protein sequence ID" value="MFC7279683.1"/>
    <property type="molecule type" value="Genomic_DNA"/>
</dbReference>
<dbReference type="SUPFAM" id="SSF143120">
    <property type="entry name" value="YefM-like"/>
    <property type="match status" value="1"/>
</dbReference>
<dbReference type="InterPro" id="IPR036165">
    <property type="entry name" value="YefM-like_sf"/>
</dbReference>
<accession>A0ABW2I4C7</accession>